<dbReference type="Gene3D" id="6.10.140.2220">
    <property type="match status" value="1"/>
</dbReference>
<evidence type="ECO:0000256" key="1">
    <source>
        <dbReference type="ARBA" id="ARBA00022723"/>
    </source>
</evidence>
<dbReference type="InterPro" id="IPR002893">
    <property type="entry name" value="Znf_MYND"/>
</dbReference>
<dbReference type="Pfam" id="PF14737">
    <property type="entry name" value="DUF4470"/>
    <property type="match status" value="1"/>
</dbReference>
<evidence type="ECO:0000256" key="2">
    <source>
        <dbReference type="ARBA" id="ARBA00022771"/>
    </source>
</evidence>
<dbReference type="SUPFAM" id="SSF144232">
    <property type="entry name" value="HIT/MYND zinc finger-like"/>
    <property type="match status" value="1"/>
</dbReference>
<evidence type="ECO:0000256" key="4">
    <source>
        <dbReference type="PROSITE-ProRule" id="PRU00134"/>
    </source>
</evidence>
<dbReference type="PANTHER" id="PTHR10237">
    <property type="entry name" value="DEFORMED EPIDERMAL AUTOREGULATORY FACTOR 1 HOMOLOG SUPPRESSIN"/>
    <property type="match status" value="1"/>
</dbReference>
<dbReference type="Pfam" id="PF01753">
    <property type="entry name" value="zf-MYND"/>
    <property type="match status" value="1"/>
</dbReference>
<gene>
    <name evidence="6" type="ORF">DFP72DRAFT_987349</name>
</gene>
<dbReference type="GO" id="GO:0005634">
    <property type="term" value="C:nucleus"/>
    <property type="evidence" value="ECO:0007669"/>
    <property type="project" value="TreeGrafter"/>
</dbReference>
<protein>
    <recommendedName>
        <fullName evidence="5">MYND-type domain-containing protein</fullName>
    </recommendedName>
</protein>
<name>A0A8H6IAE8_9AGAR</name>
<evidence type="ECO:0000256" key="3">
    <source>
        <dbReference type="ARBA" id="ARBA00022833"/>
    </source>
</evidence>
<keyword evidence="7" id="KW-1185">Reference proteome</keyword>
<evidence type="ECO:0000313" key="7">
    <source>
        <dbReference type="Proteomes" id="UP000521943"/>
    </source>
</evidence>
<evidence type="ECO:0000259" key="5">
    <source>
        <dbReference type="PROSITE" id="PS50865"/>
    </source>
</evidence>
<keyword evidence="3" id="KW-0862">Zinc</keyword>
<reference evidence="6 7" key="1">
    <citation type="submission" date="2020-07" db="EMBL/GenBank/DDBJ databases">
        <title>Comparative genomics of pyrophilous fungi reveals a link between fire events and developmental genes.</title>
        <authorList>
            <consortium name="DOE Joint Genome Institute"/>
            <person name="Steindorff A.S."/>
            <person name="Carver A."/>
            <person name="Calhoun S."/>
            <person name="Stillman K."/>
            <person name="Liu H."/>
            <person name="Lipzen A."/>
            <person name="Pangilinan J."/>
            <person name="Labutti K."/>
            <person name="Bruns T.D."/>
            <person name="Grigoriev I.V."/>
        </authorList>
    </citation>
    <scope>NUCLEOTIDE SEQUENCE [LARGE SCALE GENOMIC DNA]</scope>
    <source>
        <strain evidence="6 7">CBS 144469</strain>
    </source>
</reference>
<accession>A0A8H6IAE8</accession>
<dbReference type="InterPro" id="IPR024119">
    <property type="entry name" value="TF_DEAF-1"/>
</dbReference>
<dbReference type="InterPro" id="IPR027974">
    <property type="entry name" value="DUF4470"/>
</dbReference>
<proteinExistence type="predicted"/>
<dbReference type="AlphaFoldDB" id="A0A8H6IAE8"/>
<dbReference type="EMBL" id="JACGCI010000008">
    <property type="protein sequence ID" value="KAF6761910.1"/>
    <property type="molecule type" value="Genomic_DNA"/>
</dbReference>
<comment type="caution">
    <text evidence="6">The sequence shown here is derived from an EMBL/GenBank/DDBJ whole genome shotgun (WGS) entry which is preliminary data.</text>
</comment>
<evidence type="ECO:0000313" key="6">
    <source>
        <dbReference type="EMBL" id="KAF6761910.1"/>
    </source>
</evidence>
<feature type="domain" description="MYND-type" evidence="5">
    <location>
        <begin position="1132"/>
        <end position="1171"/>
    </location>
</feature>
<sequence length="1173" mass="129415">MAHPVVWLPKSFFYPIGNTPATSLTEYLPPDVDAKILVLGCGDPRSALYTIHSNSKLPFDRSLDFTFCDTEPGVLARNILIYTLLSESSDEETIKNVWKIYFDVFIDKQAFDAIASQCAKLVDLSGSLDSWNASPYGAFIKFCTLETMHSLRNFWELYLSKDRSPAKMKAGVAQDMKKMYSKKVGPGKHVLTSMRSAGIMALELGVRSAEHFQHYWKHGVTDVNPLEVEAATHVNTTLLYSSSGSSFNIHYGTDPMMCFHLASALLPLRENPKSPAKDLGGIIAVMKSQFADWCHSFHARTNSSKGKLFLRFFAGNGITFCKALDHIRRSSNSQLETGEYTTMWGGSTITFVEDYKQSSQEPRPPTSFNAIETSNLSDHLGFLNILLTAAPLLERKAGSMLFTHSMLQSKDGKAQYASALEKIEVSLPLLSLILGIVPSGAISEYTSQSISHDLMSSTMGETVQCFEFNAWRVSVPDVPGFGHSFSCSAKDLGDMLFAVYLKMFADEGFGGFGSRVLKGGVAALKHYIRDTLVSLLYNTKAAYTGDWDSAIGYLLDAIAADRTLFIAMNSYQDLCRSLQEAGLFNVVPEPKAFKPASRGYYYQGWKDIPRIVTMVLVIPRTRIQELLDYTDNPQSPLLQCQVEGPPGHSMFSAIQGTFGTIEETSPAPNKSVVIHEDPAGWQGKSDMIVHFLVPAWNYVEYPRDRYKVGLYMHGMNAVSNWKAKLGLTMCIYGTTLADTEHAFIVRDRPSVASQSGSEAVAGSVGSPRLPGITSRSAVEVKVREAKPASFVMRAQVHDKAAKATLAIKTTAVKSEAVSPYAVHVSFARFESTIYFPYPVDTSTLTTRIARTSSYIEVEARIAKAPKTSIDLNPFPIITSETAVSQLGMHYLALEALPALRNPLPQNNKDTCGWSHRHFSVSLGAESQIAKAPGSPTSWYWELKDSLCNIFARFVDFSKGAPLVFQLSEPQDGVYMILFVSCMRIDLTAHTLVLDACVMPITMDLIAMRSVRDKLTALNTTVTSVKVTTAAGEVPWWKAYIPTAVERCRTWPHNKNCEYQTQGAPRSLEYKDDPLCSCGHGKDRGPFDEVPEWAPFKEYVVRAAIGVPFPTSLVGTLVPSLEKFKKSVGGEGCEACGGPGKPKLMFCAKCKEVRYCSAACQKADWKRHKTMCGK</sequence>
<organism evidence="6 7">
    <name type="scientific">Ephemerocybe angulata</name>
    <dbReference type="NCBI Taxonomy" id="980116"/>
    <lineage>
        <taxon>Eukaryota</taxon>
        <taxon>Fungi</taxon>
        <taxon>Dikarya</taxon>
        <taxon>Basidiomycota</taxon>
        <taxon>Agaricomycotina</taxon>
        <taxon>Agaricomycetes</taxon>
        <taxon>Agaricomycetidae</taxon>
        <taxon>Agaricales</taxon>
        <taxon>Agaricineae</taxon>
        <taxon>Psathyrellaceae</taxon>
        <taxon>Ephemerocybe</taxon>
    </lineage>
</organism>
<keyword evidence="1" id="KW-0479">Metal-binding</keyword>
<dbReference type="PANTHER" id="PTHR10237:SF15">
    <property type="entry name" value="LD37257P"/>
    <property type="match status" value="1"/>
</dbReference>
<dbReference type="Proteomes" id="UP000521943">
    <property type="component" value="Unassembled WGS sequence"/>
</dbReference>
<dbReference type="OrthoDB" id="432970at2759"/>
<dbReference type="GO" id="GO:0008270">
    <property type="term" value="F:zinc ion binding"/>
    <property type="evidence" value="ECO:0007669"/>
    <property type="project" value="UniProtKB-KW"/>
</dbReference>
<dbReference type="PROSITE" id="PS01360">
    <property type="entry name" value="ZF_MYND_1"/>
    <property type="match status" value="1"/>
</dbReference>
<dbReference type="GO" id="GO:0000981">
    <property type="term" value="F:DNA-binding transcription factor activity, RNA polymerase II-specific"/>
    <property type="evidence" value="ECO:0007669"/>
    <property type="project" value="TreeGrafter"/>
</dbReference>
<keyword evidence="2 4" id="KW-0863">Zinc-finger</keyword>
<dbReference type="PROSITE" id="PS50865">
    <property type="entry name" value="ZF_MYND_2"/>
    <property type="match status" value="1"/>
</dbReference>